<dbReference type="Gene3D" id="3.40.50.300">
    <property type="entry name" value="P-loop containing nucleotide triphosphate hydrolases"/>
    <property type="match status" value="1"/>
</dbReference>
<proteinExistence type="predicted"/>
<evidence type="ECO:0000256" key="2">
    <source>
        <dbReference type="ARBA" id="ARBA00022741"/>
    </source>
</evidence>
<dbReference type="GO" id="GO:0022857">
    <property type="term" value="F:transmembrane transporter activity"/>
    <property type="evidence" value="ECO:0007669"/>
    <property type="project" value="TreeGrafter"/>
</dbReference>
<feature type="domain" description="ABC transporter" evidence="5">
    <location>
        <begin position="63"/>
        <end position="282"/>
    </location>
</feature>
<sequence length="282" mass="30507">MPLEPNHPPEPSNRAIPATPGADPDYFAAFRIAEALDLPEELGPTADFSHSPKPPTDAQTAVIRAVGIDKSYMIGDQRCPVLRDVHFATHAGECVFLSGPSGGGKSTLLAILGCLLQPDQGQVFLSGRRADQLTPQQLAFLRRDNIGFVFQRFQLIRGLTAMDNVALPLTLQGQSLPDARTMAADLLRQVGLEQHLRALPTAMSPGQCQRVALARGLITRPQLLLADEPTAALDAKSGLEVMELLRELVHQTGAAAVVVTHDPRIHHFADRICEMENGSLRT</sequence>
<dbReference type="InterPro" id="IPR003593">
    <property type="entry name" value="AAA+_ATPase"/>
</dbReference>
<feature type="region of interest" description="Disordered" evidence="4">
    <location>
        <begin position="1"/>
        <end position="22"/>
    </location>
</feature>
<dbReference type="InterPro" id="IPR017871">
    <property type="entry name" value="ABC_transporter-like_CS"/>
</dbReference>
<evidence type="ECO:0000256" key="3">
    <source>
        <dbReference type="ARBA" id="ARBA00022840"/>
    </source>
</evidence>
<dbReference type="PANTHER" id="PTHR24220">
    <property type="entry name" value="IMPORT ATP-BINDING PROTEIN"/>
    <property type="match status" value="1"/>
</dbReference>
<keyword evidence="2" id="KW-0547">Nucleotide-binding</keyword>
<dbReference type="GO" id="GO:0016887">
    <property type="term" value="F:ATP hydrolysis activity"/>
    <property type="evidence" value="ECO:0007669"/>
    <property type="project" value="InterPro"/>
</dbReference>
<dbReference type="Pfam" id="PF00005">
    <property type="entry name" value="ABC_tran"/>
    <property type="match status" value="1"/>
</dbReference>
<dbReference type="InterPro" id="IPR017911">
    <property type="entry name" value="MacB-like_ATP-bd"/>
</dbReference>
<dbReference type="PROSITE" id="PS00211">
    <property type="entry name" value="ABC_TRANSPORTER_1"/>
    <property type="match status" value="1"/>
</dbReference>
<evidence type="ECO:0000256" key="1">
    <source>
        <dbReference type="ARBA" id="ARBA00022448"/>
    </source>
</evidence>
<dbReference type="EMBL" id="CP036298">
    <property type="protein sequence ID" value="QDV26847.1"/>
    <property type="molecule type" value="Genomic_DNA"/>
</dbReference>
<dbReference type="OrthoDB" id="2151853at2"/>
<evidence type="ECO:0000259" key="5">
    <source>
        <dbReference type="PROSITE" id="PS50893"/>
    </source>
</evidence>
<evidence type="ECO:0000313" key="6">
    <source>
        <dbReference type="EMBL" id="QDV26847.1"/>
    </source>
</evidence>
<dbReference type="InterPro" id="IPR027417">
    <property type="entry name" value="P-loop_NTPase"/>
</dbReference>
<dbReference type="PROSITE" id="PS50893">
    <property type="entry name" value="ABC_TRANSPORTER_2"/>
    <property type="match status" value="1"/>
</dbReference>
<dbReference type="AlphaFoldDB" id="A0A518GE62"/>
<keyword evidence="7" id="KW-1185">Reference proteome</keyword>
<evidence type="ECO:0000313" key="7">
    <source>
        <dbReference type="Proteomes" id="UP000318017"/>
    </source>
</evidence>
<dbReference type="SMART" id="SM00382">
    <property type="entry name" value="AAA"/>
    <property type="match status" value="1"/>
</dbReference>
<reference evidence="6 7" key="1">
    <citation type="submission" date="2019-02" db="EMBL/GenBank/DDBJ databases">
        <title>Deep-cultivation of Planctomycetes and their phenomic and genomic characterization uncovers novel biology.</title>
        <authorList>
            <person name="Wiegand S."/>
            <person name="Jogler M."/>
            <person name="Boedeker C."/>
            <person name="Pinto D."/>
            <person name="Vollmers J."/>
            <person name="Rivas-Marin E."/>
            <person name="Kohn T."/>
            <person name="Peeters S.H."/>
            <person name="Heuer A."/>
            <person name="Rast P."/>
            <person name="Oberbeckmann S."/>
            <person name="Bunk B."/>
            <person name="Jeske O."/>
            <person name="Meyerdierks A."/>
            <person name="Storesund J.E."/>
            <person name="Kallscheuer N."/>
            <person name="Luecker S."/>
            <person name="Lage O.M."/>
            <person name="Pohl T."/>
            <person name="Merkel B.J."/>
            <person name="Hornburger P."/>
            <person name="Mueller R.-W."/>
            <person name="Bruemmer F."/>
            <person name="Labrenz M."/>
            <person name="Spormann A.M."/>
            <person name="Op den Camp H."/>
            <person name="Overmann J."/>
            <person name="Amann R."/>
            <person name="Jetten M.S.M."/>
            <person name="Mascher T."/>
            <person name="Medema M.H."/>
            <person name="Devos D.P."/>
            <person name="Kaster A.-K."/>
            <person name="Ovreas L."/>
            <person name="Rohde M."/>
            <person name="Galperin M.Y."/>
            <person name="Jogler C."/>
        </authorList>
    </citation>
    <scope>NUCLEOTIDE SEQUENCE [LARGE SCALE GENOMIC DNA]</scope>
    <source>
        <strain evidence="6 7">Q31a</strain>
    </source>
</reference>
<accession>A0A518GE62</accession>
<gene>
    <name evidence="6" type="primary">ytrE_3</name>
    <name evidence="6" type="ORF">Q31a_52260</name>
</gene>
<feature type="compositionally biased region" description="Pro residues" evidence="4">
    <location>
        <begin position="1"/>
        <end position="11"/>
    </location>
</feature>
<dbReference type="KEGG" id="ahel:Q31a_52260"/>
<evidence type="ECO:0000256" key="4">
    <source>
        <dbReference type="SAM" id="MobiDB-lite"/>
    </source>
</evidence>
<dbReference type="SUPFAM" id="SSF52540">
    <property type="entry name" value="P-loop containing nucleoside triphosphate hydrolases"/>
    <property type="match status" value="1"/>
</dbReference>
<dbReference type="GO" id="GO:0005524">
    <property type="term" value="F:ATP binding"/>
    <property type="evidence" value="ECO:0007669"/>
    <property type="project" value="UniProtKB-KW"/>
</dbReference>
<dbReference type="RefSeq" id="WP_145083334.1">
    <property type="nucleotide sequence ID" value="NZ_CP036298.1"/>
</dbReference>
<dbReference type="Proteomes" id="UP000318017">
    <property type="component" value="Chromosome"/>
</dbReference>
<dbReference type="CDD" id="cd03255">
    <property type="entry name" value="ABC_MJ0796_LolCDE_FtsE"/>
    <property type="match status" value="1"/>
</dbReference>
<name>A0A518GE62_9BACT</name>
<dbReference type="InterPro" id="IPR003439">
    <property type="entry name" value="ABC_transporter-like_ATP-bd"/>
</dbReference>
<keyword evidence="3 6" id="KW-0067">ATP-binding</keyword>
<dbReference type="GO" id="GO:0005886">
    <property type="term" value="C:plasma membrane"/>
    <property type="evidence" value="ECO:0007669"/>
    <property type="project" value="TreeGrafter"/>
</dbReference>
<keyword evidence="1" id="KW-0813">Transport</keyword>
<protein>
    <submittedName>
        <fullName evidence="6">ABC transporter ATP-binding protein YtrE</fullName>
    </submittedName>
</protein>
<dbReference type="InterPro" id="IPR015854">
    <property type="entry name" value="ABC_transpr_LolD-like"/>
</dbReference>
<organism evidence="6 7">
    <name type="scientific">Aureliella helgolandensis</name>
    <dbReference type="NCBI Taxonomy" id="2527968"/>
    <lineage>
        <taxon>Bacteria</taxon>
        <taxon>Pseudomonadati</taxon>
        <taxon>Planctomycetota</taxon>
        <taxon>Planctomycetia</taxon>
        <taxon>Pirellulales</taxon>
        <taxon>Pirellulaceae</taxon>
        <taxon>Aureliella</taxon>
    </lineage>
</organism>